<evidence type="ECO:0000313" key="7">
    <source>
        <dbReference type="EMBL" id="AWM04682.1"/>
    </source>
</evidence>
<feature type="binding site" evidence="4">
    <location>
        <position position="202"/>
    </location>
    <ligand>
        <name>NAD(+)</name>
        <dbReference type="ChEBI" id="CHEBI:57540"/>
    </ligand>
</feature>
<dbReference type="PROSITE" id="PS50305">
    <property type="entry name" value="SIRTUIN"/>
    <property type="match status" value="1"/>
</dbReference>
<protein>
    <recommendedName>
        <fullName evidence="4">NAD-dependent protein deacetylase</fullName>
        <ecNumber evidence="4">2.3.1.286</ecNumber>
    </recommendedName>
    <alternativeName>
        <fullName evidence="4">Regulatory protein SIR2 homolog</fullName>
    </alternativeName>
</protein>
<evidence type="ECO:0000256" key="3">
    <source>
        <dbReference type="ARBA" id="ARBA00023027"/>
    </source>
</evidence>
<dbReference type="PANTHER" id="PTHR11085">
    <property type="entry name" value="NAD-DEPENDENT PROTEIN DEACYLASE SIRTUIN-5, MITOCHONDRIAL-RELATED"/>
    <property type="match status" value="1"/>
</dbReference>
<dbReference type="InterPro" id="IPR050134">
    <property type="entry name" value="NAD-dep_sirtuin_deacylases"/>
</dbReference>
<dbReference type="GO" id="GO:0008270">
    <property type="term" value="F:zinc ion binding"/>
    <property type="evidence" value="ECO:0007669"/>
    <property type="project" value="UniProtKB-UniRule"/>
</dbReference>
<evidence type="ECO:0000256" key="1">
    <source>
        <dbReference type="ARBA" id="ARBA00022490"/>
    </source>
</evidence>
<feature type="binding site" evidence="4 5">
    <location>
        <position position="164"/>
    </location>
    <ligand>
        <name>Zn(2+)</name>
        <dbReference type="ChEBI" id="CHEBI:29105"/>
    </ligand>
</feature>
<feature type="binding site" evidence="4">
    <location>
        <position position="111"/>
    </location>
    <ligand>
        <name>NAD(+)</name>
        <dbReference type="ChEBI" id="CHEBI:57540"/>
    </ligand>
</feature>
<comment type="cofactor">
    <cofactor evidence="4">
        <name>Zn(2+)</name>
        <dbReference type="ChEBI" id="CHEBI:29105"/>
    </cofactor>
    <text evidence="4">Binds 1 zinc ion per subunit.</text>
</comment>
<comment type="caution">
    <text evidence="4">Lacks conserved residue(s) required for the propagation of feature annotation.</text>
</comment>
<sequence length="255" mass="27642">MRLIASDLQSGVERLGEMIAGARVIVPFTGAGISTECGIPDFRSPGGIWTRNRPIPFDEFVASQEARDESWRRRFAMEEVFAAAKPGRGHRALASLYRAGKVPAVITQNIDNLHQASGFAGEHVIELHGNTTYARCIGCGQAYPLDWVRHRFDGDGFAPNCTGCDEPVKTATISFGQIMPDDEMRRATALSQACDLFIAIGSSLVVWPAAGFPMMAKNAGARLVIINREPTEQDDIADLVIHDDIGEALGPFVAN</sequence>
<dbReference type="HAMAP" id="MF_01968">
    <property type="entry name" value="Sirtuin_ClassU"/>
    <property type="match status" value="1"/>
</dbReference>
<dbReference type="PANTHER" id="PTHR11085:SF4">
    <property type="entry name" value="NAD-DEPENDENT PROTEIN DEACYLASE"/>
    <property type="match status" value="1"/>
</dbReference>
<feature type="binding site" evidence="4">
    <location>
        <position position="108"/>
    </location>
    <ligand>
        <name>NAD(+)</name>
        <dbReference type="ChEBI" id="CHEBI:57540"/>
    </ligand>
</feature>
<dbReference type="EC" id="2.3.1.286" evidence="4"/>
<feature type="binding site" evidence="4">
    <location>
        <position position="43"/>
    </location>
    <ligand>
        <name>NAD(+)</name>
        <dbReference type="ChEBI" id="CHEBI:57540"/>
    </ligand>
</feature>
<dbReference type="AlphaFoldDB" id="A0A2U8Q3X5"/>
<dbReference type="EMBL" id="CP029426">
    <property type="protein sequence ID" value="AWM04682.1"/>
    <property type="molecule type" value="Genomic_DNA"/>
</dbReference>
<keyword evidence="8" id="KW-1185">Reference proteome</keyword>
<gene>
    <name evidence="4" type="primary">cobB</name>
    <name evidence="7" type="ORF">CIT40_14665</name>
</gene>
<feature type="binding site" evidence="4">
    <location>
        <position position="35"/>
    </location>
    <ligand>
        <name>NAD(+)</name>
        <dbReference type="ChEBI" id="CHEBI:57540"/>
    </ligand>
</feature>
<dbReference type="GO" id="GO:0005737">
    <property type="term" value="C:cytoplasm"/>
    <property type="evidence" value="ECO:0007669"/>
    <property type="project" value="UniProtKB-SubCell"/>
</dbReference>
<dbReference type="InterPro" id="IPR003000">
    <property type="entry name" value="Sirtuin"/>
</dbReference>
<comment type="function">
    <text evidence="4">NAD-dependent protein deacetylase which modulates the activities of several enzymes which are inactive in their acetylated form.</text>
</comment>
<reference evidence="7 8" key="2">
    <citation type="journal article" date="2019" name="Int. J. Syst. Evol. Microbiol.">
        <title>Description and complete genome sequence of Bradyrhizobium amphicarpaeae sp. nov., harbouring photosystem and nitrogen-fixation genes.</title>
        <authorList>
            <person name="Bromfield E.S.P."/>
            <person name="Cloutier S."/>
            <person name="Nguyen H.D.T."/>
        </authorList>
    </citation>
    <scope>NUCLEOTIDE SEQUENCE [LARGE SCALE GENOMIC DNA]</scope>
    <source>
        <strain evidence="7 8">39S1MB</strain>
    </source>
</reference>
<evidence type="ECO:0000313" key="8">
    <source>
        <dbReference type="Proteomes" id="UP000215884"/>
    </source>
</evidence>
<feature type="binding site" evidence="4">
    <location>
        <position position="203"/>
    </location>
    <ligand>
        <name>NAD(+)</name>
        <dbReference type="ChEBI" id="CHEBI:57540"/>
    </ligand>
</feature>
<dbReference type="Pfam" id="PF02146">
    <property type="entry name" value="SIR2"/>
    <property type="match status" value="1"/>
</dbReference>
<reference evidence="7 8" key="1">
    <citation type="journal article" date="2017" name="Syst. Appl. Microbiol.">
        <title>Soybeans inoculated with root zone soils of Canadian native legumes harbour diverse and novel Bradyrhizobium spp. that possess agricultural potential.</title>
        <authorList>
            <person name="Bromfield E.S.P."/>
            <person name="Cloutier S."/>
            <person name="Tambong J.T."/>
            <person name="Tran Thi T.V."/>
        </authorList>
    </citation>
    <scope>NUCLEOTIDE SEQUENCE [LARGE SCALE GENOMIC DNA]</scope>
    <source>
        <strain evidence="7 8">39S1MB</strain>
    </source>
</reference>
<feature type="binding site" evidence="4 5">
    <location>
        <position position="139"/>
    </location>
    <ligand>
        <name>Zn(2+)</name>
        <dbReference type="ChEBI" id="CHEBI:29105"/>
    </ligand>
</feature>
<name>A0A2U8Q3X5_9BRAD</name>
<feature type="binding site" evidence="4">
    <location>
        <position position="110"/>
    </location>
    <ligand>
        <name>nicotinamide</name>
        <dbReference type="ChEBI" id="CHEBI:17154"/>
    </ligand>
</feature>
<feature type="active site" description="Proton acceptor" evidence="4 5">
    <location>
        <position position="128"/>
    </location>
</feature>
<keyword evidence="4 5" id="KW-0479">Metal-binding</keyword>
<comment type="catalytic activity">
    <reaction evidence="4">
        <text>N(6)-acetyl-L-lysyl-[protein] + NAD(+) + H2O = 2''-O-acetyl-ADP-D-ribose + nicotinamide + L-lysyl-[protein]</text>
        <dbReference type="Rhea" id="RHEA:43636"/>
        <dbReference type="Rhea" id="RHEA-COMP:9752"/>
        <dbReference type="Rhea" id="RHEA-COMP:10731"/>
        <dbReference type="ChEBI" id="CHEBI:15377"/>
        <dbReference type="ChEBI" id="CHEBI:17154"/>
        <dbReference type="ChEBI" id="CHEBI:29969"/>
        <dbReference type="ChEBI" id="CHEBI:57540"/>
        <dbReference type="ChEBI" id="CHEBI:61930"/>
        <dbReference type="ChEBI" id="CHEBI:83767"/>
        <dbReference type="EC" id="2.3.1.286"/>
    </reaction>
</comment>
<dbReference type="KEGG" id="brq:CIT40_14665"/>
<evidence type="ECO:0000259" key="6">
    <source>
        <dbReference type="PROSITE" id="PS50305"/>
    </source>
</evidence>
<feature type="binding site" evidence="4">
    <location>
        <position position="244"/>
    </location>
    <ligand>
        <name>NAD(+)</name>
        <dbReference type="ChEBI" id="CHEBI:57540"/>
    </ligand>
</feature>
<keyword evidence="1 4" id="KW-0963">Cytoplasm</keyword>
<feature type="domain" description="Deacetylase sirtuin-type" evidence="6">
    <location>
        <begin position="5"/>
        <end position="255"/>
    </location>
</feature>
<dbReference type="InterPro" id="IPR026590">
    <property type="entry name" value="Ssirtuin_cat_dom"/>
</dbReference>
<dbReference type="GO" id="GO:0070403">
    <property type="term" value="F:NAD+ binding"/>
    <property type="evidence" value="ECO:0007669"/>
    <property type="project" value="UniProtKB-UniRule"/>
</dbReference>
<dbReference type="SUPFAM" id="SSF52467">
    <property type="entry name" value="DHS-like NAD/FAD-binding domain"/>
    <property type="match status" value="1"/>
</dbReference>
<dbReference type="Gene3D" id="3.40.50.1220">
    <property type="entry name" value="TPP-binding domain"/>
    <property type="match status" value="1"/>
</dbReference>
<feature type="binding site" evidence="4 5">
    <location>
        <position position="161"/>
    </location>
    <ligand>
        <name>Zn(2+)</name>
        <dbReference type="ChEBI" id="CHEBI:29105"/>
    </ligand>
</feature>
<dbReference type="Gene3D" id="2.20.28.200">
    <property type="match status" value="1"/>
</dbReference>
<proteinExistence type="inferred from homology"/>
<evidence type="ECO:0000256" key="2">
    <source>
        <dbReference type="ARBA" id="ARBA00022679"/>
    </source>
</evidence>
<dbReference type="GO" id="GO:0017136">
    <property type="term" value="F:histone deacetylase activity, NAD-dependent"/>
    <property type="evidence" value="ECO:0007669"/>
    <property type="project" value="TreeGrafter"/>
</dbReference>
<dbReference type="InterPro" id="IPR028628">
    <property type="entry name" value="Sirtuin_class_U"/>
</dbReference>
<feature type="binding site" evidence="4">
    <location>
        <position position="227"/>
    </location>
    <ligand>
        <name>NAD(+)</name>
        <dbReference type="ChEBI" id="CHEBI:57540"/>
    </ligand>
</feature>
<keyword evidence="3 4" id="KW-0520">NAD</keyword>
<organism evidence="7 8">
    <name type="scientific">Bradyrhizobium amphicarpaeae</name>
    <dbReference type="NCBI Taxonomy" id="1404768"/>
    <lineage>
        <taxon>Bacteria</taxon>
        <taxon>Pseudomonadati</taxon>
        <taxon>Pseudomonadota</taxon>
        <taxon>Alphaproteobacteria</taxon>
        <taxon>Hyphomicrobiales</taxon>
        <taxon>Nitrobacteraceae</taxon>
        <taxon>Bradyrhizobium</taxon>
    </lineage>
</organism>
<keyword evidence="4 5" id="KW-0862">Zinc</keyword>
<dbReference type="Proteomes" id="UP000215884">
    <property type="component" value="Chromosome"/>
</dbReference>
<dbReference type="InterPro" id="IPR029035">
    <property type="entry name" value="DHS-like_NAD/FAD-binding_dom"/>
</dbReference>
<feature type="binding site" evidence="4">
    <location>
        <position position="128"/>
    </location>
    <ligand>
        <name>NAD(+)</name>
        <dbReference type="ChEBI" id="CHEBI:57540"/>
    </ligand>
</feature>
<evidence type="ECO:0000256" key="4">
    <source>
        <dbReference type="HAMAP-Rule" id="MF_01968"/>
    </source>
</evidence>
<feature type="binding site" evidence="4 5">
    <location>
        <position position="136"/>
    </location>
    <ligand>
        <name>Zn(2+)</name>
        <dbReference type="ChEBI" id="CHEBI:29105"/>
    </ligand>
</feature>
<keyword evidence="2 4" id="KW-0808">Transferase</keyword>
<feature type="binding site" evidence="4">
    <location>
        <position position="42"/>
    </location>
    <ligand>
        <name>NAD(+)</name>
        <dbReference type="ChEBI" id="CHEBI:57540"/>
    </ligand>
</feature>
<feature type="binding site" evidence="4">
    <location>
        <position position="245"/>
    </location>
    <ligand>
        <name>NAD(+)</name>
        <dbReference type="ChEBI" id="CHEBI:57540"/>
    </ligand>
</feature>
<evidence type="ECO:0000256" key="5">
    <source>
        <dbReference type="PROSITE-ProRule" id="PRU00236"/>
    </source>
</evidence>
<dbReference type="OrthoDB" id="9800582at2"/>
<feature type="binding site" evidence="4">
    <location>
        <position position="110"/>
    </location>
    <ligand>
        <name>NAD(+)</name>
        <dbReference type="ChEBI" id="CHEBI:57540"/>
    </ligand>
</feature>
<accession>A0A2U8Q3X5</accession>
<feature type="binding site" evidence="4">
    <location>
        <position position="111"/>
    </location>
    <ligand>
        <name>nicotinamide</name>
        <dbReference type="ChEBI" id="CHEBI:17154"/>
    </ligand>
</feature>
<comment type="subcellular location">
    <subcellularLocation>
        <location evidence="4">Cytoplasm</location>
    </subcellularLocation>
</comment>
<comment type="similarity">
    <text evidence="4">Belongs to the sirtuin family. Class U subfamily.</text>
</comment>
<feature type="binding site" evidence="4">
    <location>
        <position position="31"/>
    </location>
    <ligand>
        <name>NAD(+)</name>
        <dbReference type="ChEBI" id="CHEBI:57540"/>
    </ligand>
</feature>
<feature type="binding site" evidence="4">
    <location>
        <position position="42"/>
    </location>
    <ligand>
        <name>nicotinamide</name>
        <dbReference type="ChEBI" id="CHEBI:17154"/>
    </ligand>
</feature>